<evidence type="ECO:0000313" key="2">
    <source>
        <dbReference type="Proteomes" id="UP000265692"/>
    </source>
</evidence>
<dbReference type="EMBL" id="QWEI01000015">
    <property type="protein sequence ID" value="RHW31747.1"/>
    <property type="molecule type" value="Genomic_DNA"/>
</dbReference>
<protein>
    <submittedName>
        <fullName evidence="1">Uncharacterized protein</fullName>
    </submittedName>
</protein>
<comment type="caution">
    <text evidence="1">The sequence shown here is derived from an EMBL/GenBank/DDBJ whole genome shotgun (WGS) entry which is preliminary data.</text>
</comment>
<organism evidence="1 2">
    <name type="scientific">Ureibacillus yapensis</name>
    <dbReference type="NCBI Taxonomy" id="2304605"/>
    <lineage>
        <taxon>Bacteria</taxon>
        <taxon>Bacillati</taxon>
        <taxon>Bacillota</taxon>
        <taxon>Bacilli</taxon>
        <taxon>Bacillales</taxon>
        <taxon>Caryophanaceae</taxon>
        <taxon>Ureibacillus</taxon>
    </lineage>
</organism>
<keyword evidence="2" id="KW-1185">Reference proteome</keyword>
<dbReference type="AlphaFoldDB" id="A0A396SAI6"/>
<name>A0A396SAI6_9BACL</name>
<reference evidence="1 2" key="1">
    <citation type="submission" date="2018-08" db="EMBL/GenBank/DDBJ databases">
        <title>Lysinibacillus sp. YLB-03 draft genome sequence.</title>
        <authorList>
            <person name="Yu L."/>
        </authorList>
    </citation>
    <scope>NUCLEOTIDE SEQUENCE [LARGE SCALE GENOMIC DNA]</scope>
    <source>
        <strain evidence="1 2">YLB-03</strain>
    </source>
</reference>
<evidence type="ECO:0000313" key="1">
    <source>
        <dbReference type="EMBL" id="RHW31747.1"/>
    </source>
</evidence>
<accession>A0A396SAI6</accession>
<dbReference type="Proteomes" id="UP000265692">
    <property type="component" value="Unassembled WGS sequence"/>
</dbReference>
<proteinExistence type="predicted"/>
<sequence length="72" mass="8267">MVMEIMKKSIYVSRHICSNLLAIFDITQKIQVQSGAEKLNPAIMGRFVRKYGNKMKRQGGIRLVFSKLPLIK</sequence>
<gene>
    <name evidence="1" type="ORF">D1B33_17450</name>
</gene>